<dbReference type="EMBL" id="ML170319">
    <property type="protein sequence ID" value="TDL14643.1"/>
    <property type="molecule type" value="Genomic_DNA"/>
</dbReference>
<dbReference type="Proteomes" id="UP000294933">
    <property type="component" value="Unassembled WGS sequence"/>
</dbReference>
<dbReference type="VEuPathDB" id="FungiDB:BD410DRAFT_809571"/>
<gene>
    <name evidence="1" type="ORF">BD410DRAFT_809571</name>
</gene>
<evidence type="ECO:0000313" key="1">
    <source>
        <dbReference type="EMBL" id="TDL14643.1"/>
    </source>
</evidence>
<accession>A0A4Y7PGU2</accession>
<evidence type="ECO:0000313" key="2">
    <source>
        <dbReference type="Proteomes" id="UP000294933"/>
    </source>
</evidence>
<name>A0A4Y7PGU2_9AGAM</name>
<sequence>MYEMRSLSKVSAGDLASNGTSWRLASQVAGRFRRPLLHVAPSQADSELPYSTQNLQLQRYLKIILLHALRTLGLHGSTVLSEAKPTHFGVWSYSVSKHASRGNRAATFGLTSISEARSRIRRVLHYTEEFSKRCARPFAARNYYSSLWTIHSIVCTNRCLLDLDF</sequence>
<organism evidence="1 2">
    <name type="scientific">Rickenella mellea</name>
    <dbReference type="NCBI Taxonomy" id="50990"/>
    <lineage>
        <taxon>Eukaryota</taxon>
        <taxon>Fungi</taxon>
        <taxon>Dikarya</taxon>
        <taxon>Basidiomycota</taxon>
        <taxon>Agaricomycotina</taxon>
        <taxon>Agaricomycetes</taxon>
        <taxon>Hymenochaetales</taxon>
        <taxon>Rickenellaceae</taxon>
        <taxon>Rickenella</taxon>
    </lineage>
</organism>
<keyword evidence="2" id="KW-1185">Reference proteome</keyword>
<reference evidence="1 2" key="1">
    <citation type="submission" date="2018-06" db="EMBL/GenBank/DDBJ databases">
        <title>A transcriptomic atlas of mushroom development highlights an independent origin of complex multicellularity.</title>
        <authorList>
            <consortium name="DOE Joint Genome Institute"/>
            <person name="Krizsan K."/>
            <person name="Almasi E."/>
            <person name="Merenyi Z."/>
            <person name="Sahu N."/>
            <person name="Viragh M."/>
            <person name="Koszo T."/>
            <person name="Mondo S."/>
            <person name="Kiss B."/>
            <person name="Balint B."/>
            <person name="Kues U."/>
            <person name="Barry K."/>
            <person name="Hegedus J.C."/>
            <person name="Henrissat B."/>
            <person name="Johnson J."/>
            <person name="Lipzen A."/>
            <person name="Ohm R."/>
            <person name="Nagy I."/>
            <person name="Pangilinan J."/>
            <person name="Yan J."/>
            <person name="Xiong Y."/>
            <person name="Grigoriev I.V."/>
            <person name="Hibbett D.S."/>
            <person name="Nagy L.G."/>
        </authorList>
    </citation>
    <scope>NUCLEOTIDE SEQUENCE [LARGE SCALE GENOMIC DNA]</scope>
    <source>
        <strain evidence="1 2">SZMC22713</strain>
    </source>
</reference>
<proteinExistence type="predicted"/>
<dbReference type="AlphaFoldDB" id="A0A4Y7PGU2"/>
<protein>
    <submittedName>
        <fullName evidence="1">Uncharacterized protein</fullName>
    </submittedName>
</protein>